<keyword evidence="4" id="KW-0411">Iron-sulfur</keyword>
<dbReference type="InterPro" id="IPR042216">
    <property type="entry name" value="MitoNEET_CISD"/>
</dbReference>
<keyword evidence="2" id="KW-0479">Metal-binding</keyword>
<proteinExistence type="predicted"/>
<dbReference type="InterPro" id="IPR018967">
    <property type="entry name" value="FeS-contain_CDGSH-typ"/>
</dbReference>
<evidence type="ECO:0000256" key="3">
    <source>
        <dbReference type="ARBA" id="ARBA00023004"/>
    </source>
</evidence>
<keyword evidence="1" id="KW-0001">2Fe-2S</keyword>
<dbReference type="SMART" id="SM00704">
    <property type="entry name" value="ZnF_CDGSH"/>
    <property type="match status" value="2"/>
</dbReference>
<accession>A0A3B1D3X0</accession>
<dbReference type="PANTHER" id="PTHR46491">
    <property type="entry name" value="CDGSH IRON SULFUR DOMAIN PROTEIN HOMOLOG"/>
    <property type="match status" value="1"/>
</dbReference>
<dbReference type="EMBL" id="UOGF01000062">
    <property type="protein sequence ID" value="VAX30678.1"/>
    <property type="molecule type" value="Genomic_DNA"/>
</dbReference>
<evidence type="ECO:0000256" key="4">
    <source>
        <dbReference type="ARBA" id="ARBA00023014"/>
    </source>
</evidence>
<organism evidence="6">
    <name type="scientific">hydrothermal vent metagenome</name>
    <dbReference type="NCBI Taxonomy" id="652676"/>
    <lineage>
        <taxon>unclassified sequences</taxon>
        <taxon>metagenomes</taxon>
        <taxon>ecological metagenomes</taxon>
    </lineage>
</organism>
<evidence type="ECO:0000256" key="2">
    <source>
        <dbReference type="ARBA" id="ARBA00022723"/>
    </source>
</evidence>
<sequence length="76" mass="8626">MSERKQPYVISEEPGDKYYCACGKSENQPYCDGAHERLNTGKTPTHVVIEKKKSVAWCGCRKSENMPFCDGTHTRL</sequence>
<evidence type="ECO:0000313" key="6">
    <source>
        <dbReference type="EMBL" id="VAX30678.1"/>
    </source>
</evidence>
<dbReference type="InterPro" id="IPR052950">
    <property type="entry name" value="CISD"/>
</dbReference>
<dbReference type="GO" id="GO:0046872">
    <property type="term" value="F:metal ion binding"/>
    <property type="evidence" value="ECO:0007669"/>
    <property type="project" value="UniProtKB-KW"/>
</dbReference>
<gene>
    <name evidence="6" type="ORF">MNBD_NITROSPIRAE01-1414</name>
</gene>
<dbReference type="GO" id="GO:0005737">
    <property type="term" value="C:cytoplasm"/>
    <property type="evidence" value="ECO:0007669"/>
    <property type="project" value="UniProtKB-ARBA"/>
</dbReference>
<reference evidence="6" key="1">
    <citation type="submission" date="2018-06" db="EMBL/GenBank/DDBJ databases">
        <authorList>
            <person name="Zhirakovskaya E."/>
        </authorList>
    </citation>
    <scope>NUCLEOTIDE SEQUENCE</scope>
</reference>
<dbReference type="Gene3D" id="3.40.5.90">
    <property type="entry name" value="CDGSH iron-sulfur domain, mitoNEET-type"/>
    <property type="match status" value="2"/>
</dbReference>
<evidence type="ECO:0000256" key="1">
    <source>
        <dbReference type="ARBA" id="ARBA00022714"/>
    </source>
</evidence>
<feature type="domain" description="Iron-binding zinc finger CDGSH type" evidence="5">
    <location>
        <begin position="5"/>
        <end position="41"/>
    </location>
</feature>
<dbReference type="GO" id="GO:0051537">
    <property type="term" value="F:2 iron, 2 sulfur cluster binding"/>
    <property type="evidence" value="ECO:0007669"/>
    <property type="project" value="UniProtKB-KW"/>
</dbReference>
<name>A0A3B1D3X0_9ZZZZ</name>
<dbReference type="PANTHER" id="PTHR46491:SF3">
    <property type="entry name" value="CDGSH IRON-SULFUR DOMAIN-CONTAINING PROTEIN 3, MITOCHONDRIAL"/>
    <property type="match status" value="1"/>
</dbReference>
<protein>
    <recommendedName>
        <fullName evidence="5">Iron-binding zinc finger CDGSH type domain-containing protein</fullName>
    </recommendedName>
</protein>
<evidence type="ECO:0000259" key="5">
    <source>
        <dbReference type="SMART" id="SM00704"/>
    </source>
</evidence>
<feature type="domain" description="Iron-binding zinc finger CDGSH type" evidence="5">
    <location>
        <begin position="42"/>
        <end position="75"/>
    </location>
</feature>
<dbReference type="Pfam" id="PF09360">
    <property type="entry name" value="zf-CDGSH"/>
    <property type="match status" value="2"/>
</dbReference>
<dbReference type="AlphaFoldDB" id="A0A3B1D3X0"/>
<keyword evidence="3" id="KW-0408">Iron</keyword>